<proteinExistence type="predicted"/>
<reference evidence="2 3" key="1">
    <citation type="submission" date="2013-12" db="EMBL/GenBank/DDBJ databases">
        <title>Comparative genomics of relapsing fever spirochetes.</title>
        <authorList>
            <person name="Schwan T.G."/>
            <person name="Raffel S.J."/>
            <person name="Porcella S.F."/>
        </authorList>
    </citation>
    <scope>NUCLEOTIDE SEQUENCE [LARGE SCALE GENOMIC DNA]</scope>
    <source>
        <strain evidence="2 3">CR2A</strain>
    </source>
</reference>
<name>W6TG19_9SPIR</name>
<protein>
    <submittedName>
        <fullName evidence="2">Uncharacterized protein</fullName>
    </submittedName>
</protein>
<dbReference type="PATRIC" id="fig|1432657.3.peg.1717"/>
<organism evidence="2 3">
    <name type="scientific">Borrelia duttonii CR2A</name>
    <dbReference type="NCBI Taxonomy" id="1432657"/>
    <lineage>
        <taxon>Bacteria</taxon>
        <taxon>Pseudomonadati</taxon>
        <taxon>Spirochaetota</taxon>
        <taxon>Spirochaetia</taxon>
        <taxon>Spirochaetales</taxon>
        <taxon>Borreliaceae</taxon>
        <taxon>Borrelia</taxon>
    </lineage>
</organism>
<dbReference type="AlphaFoldDB" id="W6TG19"/>
<dbReference type="Proteomes" id="UP000019148">
    <property type="component" value="Unassembled WGS sequence"/>
</dbReference>
<keyword evidence="1" id="KW-0175">Coiled coil</keyword>
<feature type="coiled-coil region" evidence="1">
    <location>
        <begin position="116"/>
        <end position="220"/>
    </location>
</feature>
<dbReference type="EMBL" id="AZIT01000076">
    <property type="protein sequence ID" value="ETZ17253.1"/>
    <property type="molecule type" value="Genomic_DNA"/>
</dbReference>
<dbReference type="Gene3D" id="1.20.5.300">
    <property type="match status" value="1"/>
</dbReference>
<dbReference type="RefSeq" id="WP_038368248.1">
    <property type="nucleotide sequence ID" value="NZ_AZIT01000076.1"/>
</dbReference>
<evidence type="ECO:0000313" key="2">
    <source>
        <dbReference type="EMBL" id="ETZ17253.1"/>
    </source>
</evidence>
<sequence length="241" mass="28382">MKKINEITLYKVGEVVEILKEKFDYTISTQVLCRKASALNAYVKYNDINYLPEDIICDLVANIKKRQIKLNTQIIVEEKIEKIKKFLEEYNKKYTLPPIKAINTLKSRNPNTNTIIKAVIQLKQEIKKTQEDLQEKDDKIDKLQKTIQKTQEDLQEKDGEITRLKIAINKTKEDLQEKDEEITRLKIAIKKTKEEMREEIQDKNQEITRIKIAINKTRENMQKDMLTTLLEPRGAAYKKNT</sequence>
<accession>W6TG19</accession>
<evidence type="ECO:0000313" key="3">
    <source>
        <dbReference type="Proteomes" id="UP000019148"/>
    </source>
</evidence>
<evidence type="ECO:0000256" key="1">
    <source>
        <dbReference type="SAM" id="Coils"/>
    </source>
</evidence>
<comment type="caution">
    <text evidence="2">The sequence shown here is derived from an EMBL/GenBank/DDBJ whole genome shotgun (WGS) entry which is preliminary data.</text>
</comment>
<gene>
    <name evidence="2" type="ORF">BDCR2A_01826</name>
</gene>